<comment type="caution">
    <text evidence="2">The sequence shown here is derived from an EMBL/GenBank/DDBJ whole genome shotgun (WGS) entry which is preliminary data.</text>
</comment>
<feature type="compositionally biased region" description="Basic and acidic residues" evidence="1">
    <location>
        <begin position="1"/>
        <end position="12"/>
    </location>
</feature>
<feature type="compositionally biased region" description="Basic and acidic residues" evidence="1">
    <location>
        <begin position="71"/>
        <end position="80"/>
    </location>
</feature>
<evidence type="ECO:0000313" key="2">
    <source>
        <dbReference type="EMBL" id="KAF6841585.1"/>
    </source>
</evidence>
<protein>
    <submittedName>
        <fullName evidence="2">Uncharacterized protein</fullName>
    </submittedName>
</protein>
<feature type="compositionally biased region" description="Polar residues" evidence="1">
    <location>
        <begin position="59"/>
        <end position="70"/>
    </location>
</feature>
<feature type="region of interest" description="Disordered" evidence="1">
    <location>
        <begin position="1"/>
        <end position="26"/>
    </location>
</feature>
<evidence type="ECO:0000313" key="3">
    <source>
        <dbReference type="Proteomes" id="UP000639643"/>
    </source>
</evidence>
<proteinExistence type="predicted"/>
<sequence>MPNTPRGDKIGVDWEEDSDEKQMFPDGQAKHTSLWPLAAALPLDAHIRSPPCRPVRYDSNGTGPDSPSQSHGDRSAVATERRFTQACGRPTLRSHTHTLALALAGAHAHAHAHARGLPRFSSHLFGARSVSV</sequence>
<dbReference type="AlphaFoldDB" id="A0A8H6NS46"/>
<evidence type="ECO:0000256" key="1">
    <source>
        <dbReference type="SAM" id="MobiDB-lite"/>
    </source>
</evidence>
<name>A0A8H6NS46_9PEZI</name>
<organism evidence="2 3">
    <name type="scientific">Colletotrichum musicola</name>
    <dbReference type="NCBI Taxonomy" id="2175873"/>
    <lineage>
        <taxon>Eukaryota</taxon>
        <taxon>Fungi</taxon>
        <taxon>Dikarya</taxon>
        <taxon>Ascomycota</taxon>
        <taxon>Pezizomycotina</taxon>
        <taxon>Sordariomycetes</taxon>
        <taxon>Hypocreomycetidae</taxon>
        <taxon>Glomerellales</taxon>
        <taxon>Glomerellaceae</taxon>
        <taxon>Colletotrichum</taxon>
        <taxon>Colletotrichum orchidearum species complex</taxon>
    </lineage>
</organism>
<dbReference type="EMBL" id="WIGM01000085">
    <property type="protein sequence ID" value="KAF6841585.1"/>
    <property type="molecule type" value="Genomic_DNA"/>
</dbReference>
<dbReference type="Proteomes" id="UP000639643">
    <property type="component" value="Unassembled WGS sequence"/>
</dbReference>
<gene>
    <name evidence="2" type="ORF">CMUS01_03509</name>
</gene>
<feature type="region of interest" description="Disordered" evidence="1">
    <location>
        <begin position="47"/>
        <end position="80"/>
    </location>
</feature>
<keyword evidence="3" id="KW-1185">Reference proteome</keyword>
<accession>A0A8H6NS46</accession>
<reference evidence="2" key="1">
    <citation type="journal article" date="2020" name="Phytopathology">
        <title>Genome Sequence Resources of Colletotrichum truncatum, C. plurivorum, C. musicola, and C. sojae: Four Species Pathogenic to Soybean (Glycine max).</title>
        <authorList>
            <person name="Rogerio F."/>
            <person name="Boufleur T.R."/>
            <person name="Ciampi-Guillardi M."/>
            <person name="Sukno S.A."/>
            <person name="Thon M.R."/>
            <person name="Massola Junior N.S."/>
            <person name="Baroncelli R."/>
        </authorList>
    </citation>
    <scope>NUCLEOTIDE SEQUENCE</scope>
    <source>
        <strain evidence="2">LFN0074</strain>
    </source>
</reference>